<evidence type="ECO:0000313" key="3">
    <source>
        <dbReference type="EMBL" id="KAK4044381.1"/>
    </source>
</evidence>
<evidence type="ECO:0000313" key="4">
    <source>
        <dbReference type="Proteomes" id="UP001303115"/>
    </source>
</evidence>
<reference evidence="4" key="1">
    <citation type="journal article" date="2023" name="Mol. Phylogenet. Evol.">
        <title>Genome-scale phylogeny and comparative genomics of the fungal order Sordariales.</title>
        <authorList>
            <person name="Hensen N."/>
            <person name="Bonometti L."/>
            <person name="Westerberg I."/>
            <person name="Brannstrom I.O."/>
            <person name="Guillou S."/>
            <person name="Cros-Aarteil S."/>
            <person name="Calhoun S."/>
            <person name="Haridas S."/>
            <person name="Kuo A."/>
            <person name="Mondo S."/>
            <person name="Pangilinan J."/>
            <person name="Riley R."/>
            <person name="LaButti K."/>
            <person name="Andreopoulos B."/>
            <person name="Lipzen A."/>
            <person name="Chen C."/>
            <person name="Yan M."/>
            <person name="Daum C."/>
            <person name="Ng V."/>
            <person name="Clum A."/>
            <person name="Steindorff A."/>
            <person name="Ohm R.A."/>
            <person name="Martin F."/>
            <person name="Silar P."/>
            <person name="Natvig D.O."/>
            <person name="Lalanne C."/>
            <person name="Gautier V."/>
            <person name="Ament-Velasquez S.L."/>
            <person name="Kruys A."/>
            <person name="Hutchinson M.I."/>
            <person name="Powell A.J."/>
            <person name="Barry K."/>
            <person name="Miller A.N."/>
            <person name="Grigoriev I.V."/>
            <person name="Debuchy R."/>
            <person name="Gladieux P."/>
            <person name="Hiltunen Thoren M."/>
            <person name="Johannesson H."/>
        </authorList>
    </citation>
    <scope>NUCLEOTIDE SEQUENCE [LARGE SCALE GENOMIC DNA]</scope>
    <source>
        <strain evidence="4">CBS 284.82</strain>
    </source>
</reference>
<organism evidence="3 4">
    <name type="scientific">Parachaetomium inaequale</name>
    <dbReference type="NCBI Taxonomy" id="2588326"/>
    <lineage>
        <taxon>Eukaryota</taxon>
        <taxon>Fungi</taxon>
        <taxon>Dikarya</taxon>
        <taxon>Ascomycota</taxon>
        <taxon>Pezizomycotina</taxon>
        <taxon>Sordariomycetes</taxon>
        <taxon>Sordariomycetidae</taxon>
        <taxon>Sordariales</taxon>
        <taxon>Chaetomiaceae</taxon>
        <taxon>Parachaetomium</taxon>
    </lineage>
</organism>
<gene>
    <name evidence="3" type="ORF">C8A01DRAFT_31436</name>
</gene>
<dbReference type="Proteomes" id="UP001303115">
    <property type="component" value="Unassembled WGS sequence"/>
</dbReference>
<dbReference type="EMBL" id="MU854319">
    <property type="protein sequence ID" value="KAK4044381.1"/>
    <property type="molecule type" value="Genomic_DNA"/>
</dbReference>
<comment type="caution">
    <text evidence="3">The sequence shown here is derived from an EMBL/GenBank/DDBJ whole genome shotgun (WGS) entry which is preliminary data.</text>
</comment>
<dbReference type="InterPro" id="IPR024642">
    <property type="entry name" value="SUZ-C"/>
</dbReference>
<accession>A0AAN6PNT7</accession>
<dbReference type="AlphaFoldDB" id="A0AAN6PNT7"/>
<keyword evidence="4" id="KW-1185">Reference proteome</keyword>
<proteinExistence type="predicted"/>
<evidence type="ECO:0000256" key="1">
    <source>
        <dbReference type="SAM" id="MobiDB-lite"/>
    </source>
</evidence>
<evidence type="ECO:0000259" key="2">
    <source>
        <dbReference type="PROSITE" id="PS51938"/>
    </source>
</evidence>
<feature type="domain" description="SUZ-C" evidence="2">
    <location>
        <begin position="1"/>
        <end position="32"/>
    </location>
</feature>
<dbReference type="PROSITE" id="PS51938">
    <property type="entry name" value="SUZ_C"/>
    <property type="match status" value="1"/>
</dbReference>
<name>A0AAN6PNT7_9PEZI</name>
<feature type="region of interest" description="Disordered" evidence="1">
    <location>
        <begin position="80"/>
        <end position="133"/>
    </location>
</feature>
<protein>
    <recommendedName>
        <fullName evidence="2">SUZ-C domain-containing protein</fullName>
    </recommendedName>
</protein>
<sequence length="149" mass="15933">MAKFNSSNLKLEPIRQPRGPNSSGPAGFVARQRPLHQRPLYQPPQSPYQWKSRLLTPSSKPAEVWLGQILDAVIVGRRAGVPSLLPSPPPPPPSPMASPPSLPSPPTPPSPLSPPPTARAPERQKEAAGGVLVVINGRPTTLLVRPRAK</sequence>
<feature type="compositionally biased region" description="Pro residues" evidence="1">
    <location>
        <begin position="85"/>
        <end position="118"/>
    </location>
</feature>
<feature type="region of interest" description="Disordered" evidence="1">
    <location>
        <begin position="1"/>
        <end position="52"/>
    </location>
</feature>